<evidence type="ECO:0000256" key="1">
    <source>
        <dbReference type="ARBA" id="ARBA00004141"/>
    </source>
</evidence>
<feature type="domain" description="Calcium-activated potassium channel BK alpha subunit" evidence="12">
    <location>
        <begin position="417"/>
        <end position="451"/>
    </location>
</feature>
<dbReference type="GO" id="GO:0005228">
    <property type="term" value="F:intracellular sodium-activated potassium channel activity"/>
    <property type="evidence" value="ECO:0007669"/>
    <property type="project" value="TreeGrafter"/>
</dbReference>
<evidence type="ECO:0000256" key="2">
    <source>
        <dbReference type="ARBA" id="ARBA00022448"/>
    </source>
</evidence>
<evidence type="ECO:0000256" key="5">
    <source>
        <dbReference type="ARBA" id="ARBA00022826"/>
    </source>
</evidence>
<feature type="transmembrane region" description="Helical" evidence="11">
    <location>
        <begin position="155"/>
        <end position="177"/>
    </location>
</feature>
<dbReference type="Pfam" id="PF03493">
    <property type="entry name" value="BK_channel_a"/>
    <property type="match status" value="1"/>
</dbReference>
<evidence type="ECO:0000313" key="14">
    <source>
        <dbReference type="EMBL" id="KAK2555540.1"/>
    </source>
</evidence>
<dbReference type="Proteomes" id="UP001249851">
    <property type="component" value="Unassembled WGS sequence"/>
</dbReference>
<dbReference type="PANTHER" id="PTHR10027:SF10">
    <property type="entry name" value="SLOWPOKE 2, ISOFORM D"/>
    <property type="match status" value="1"/>
</dbReference>
<keyword evidence="9 11" id="KW-0472">Membrane</keyword>
<dbReference type="Gene3D" id="1.10.287.70">
    <property type="match status" value="1"/>
</dbReference>
<accession>A0AAD9Q6C7</accession>
<dbReference type="GO" id="GO:0015271">
    <property type="term" value="F:outward rectifier potassium channel activity"/>
    <property type="evidence" value="ECO:0007669"/>
    <property type="project" value="TreeGrafter"/>
</dbReference>
<evidence type="ECO:0000256" key="11">
    <source>
        <dbReference type="SAM" id="Phobius"/>
    </source>
</evidence>
<keyword evidence="5" id="KW-0631">Potassium channel</keyword>
<keyword evidence="8" id="KW-0406">Ion transport</keyword>
<feature type="transmembrane region" description="Helical" evidence="11">
    <location>
        <begin position="224"/>
        <end position="242"/>
    </location>
</feature>
<keyword evidence="4 11" id="KW-0812">Transmembrane</keyword>
<keyword evidence="3" id="KW-0633">Potassium transport</keyword>
<dbReference type="GO" id="GO:0005886">
    <property type="term" value="C:plasma membrane"/>
    <property type="evidence" value="ECO:0007669"/>
    <property type="project" value="TreeGrafter"/>
</dbReference>
<comment type="caution">
    <text evidence="14">The sequence shown here is derived from an EMBL/GenBank/DDBJ whole genome shotgun (WGS) entry which is preliminary data.</text>
</comment>
<reference evidence="14" key="2">
    <citation type="journal article" date="2023" name="Science">
        <title>Genomic signatures of disease resistance in endangered staghorn corals.</title>
        <authorList>
            <person name="Vollmer S.V."/>
            <person name="Selwyn J.D."/>
            <person name="Despard B.A."/>
            <person name="Roesel C.L."/>
        </authorList>
    </citation>
    <scope>NUCLEOTIDE SEQUENCE</scope>
    <source>
        <strain evidence="14">K2</strain>
    </source>
</reference>
<gene>
    <name evidence="14" type="ORF">P5673_022882</name>
</gene>
<feature type="domain" description="RCK N-terminal" evidence="13">
    <location>
        <begin position="296"/>
        <end position="401"/>
    </location>
</feature>
<evidence type="ECO:0000256" key="6">
    <source>
        <dbReference type="ARBA" id="ARBA00022958"/>
    </source>
</evidence>
<comment type="subcellular location">
    <subcellularLocation>
        <location evidence="1">Membrane</location>
        <topology evidence="1">Multi-pass membrane protein</topology>
    </subcellularLocation>
</comment>
<sequence length="452" mass="52113">MDGIHLEVPESPLHHPRQISTAKRKSIFKDLLTPTESESRYRLRDLVSSDKGEDKDRVCVEHYVHDKSFKERVKFYFVTDQRSSIRRQILRFVLKIVSCVLYVVRVCQDTEPHRAGGYDCPENRTGADWACPVYDIKTNYYAWSLLWVHRPYPLWIIQTVIAVYSILEALLLCYLTYKIFYIRLRNLWLPLFLNCWLAKSALDTMLNDLHRLVLRQQSALSQKVLVVCGTVVCILFTGTVGYGDFQPDDAPGKIFVIVMICCALILLPIEFEQLAFLLVTRQKEGGTFNRMLAGSEKHVVLCATTLRPTMLIDFLNEFYADVRLQDHHVVLLCPSELDSTLRILLQVPVWSQRVTYLKGSALIDEDLIRARYADDREAADKHTILRAWAIQDFAPATPLYVQILKPENKFHVSFAEYVVCEDELKHALLASNCVCPGISTFFTLLLHTLHEQ</sequence>
<dbReference type="InterPro" id="IPR047871">
    <property type="entry name" value="K_chnl_Slo-like"/>
</dbReference>
<name>A0AAD9Q6C7_ACRCE</name>
<evidence type="ECO:0000256" key="7">
    <source>
        <dbReference type="ARBA" id="ARBA00022989"/>
    </source>
</evidence>
<evidence type="ECO:0000256" key="3">
    <source>
        <dbReference type="ARBA" id="ARBA00022538"/>
    </source>
</evidence>
<evidence type="ECO:0000256" key="9">
    <source>
        <dbReference type="ARBA" id="ARBA00023136"/>
    </source>
</evidence>
<dbReference type="Gene3D" id="3.40.50.720">
    <property type="entry name" value="NAD(P)-binding Rossmann-like Domain"/>
    <property type="match status" value="1"/>
</dbReference>
<evidence type="ECO:0000259" key="12">
    <source>
        <dbReference type="Pfam" id="PF03493"/>
    </source>
</evidence>
<evidence type="ECO:0000256" key="4">
    <source>
        <dbReference type="ARBA" id="ARBA00022692"/>
    </source>
</evidence>
<keyword evidence="10 14" id="KW-0407">Ion channel</keyword>
<evidence type="ECO:0000259" key="13">
    <source>
        <dbReference type="Pfam" id="PF22614"/>
    </source>
</evidence>
<dbReference type="Pfam" id="PF22614">
    <property type="entry name" value="Slo-like_RCK"/>
    <property type="match status" value="1"/>
</dbReference>
<keyword evidence="7 11" id="KW-1133">Transmembrane helix</keyword>
<keyword evidence="6" id="KW-0630">Potassium</keyword>
<feature type="transmembrane region" description="Helical" evidence="11">
    <location>
        <begin position="254"/>
        <end position="280"/>
    </location>
</feature>
<protein>
    <submittedName>
        <fullName evidence="14">Potassium channel subfamily T member 2</fullName>
    </submittedName>
</protein>
<dbReference type="PANTHER" id="PTHR10027">
    <property type="entry name" value="CALCIUM-ACTIVATED POTASSIUM CHANNEL ALPHA CHAIN"/>
    <property type="match status" value="1"/>
</dbReference>
<organism evidence="14 15">
    <name type="scientific">Acropora cervicornis</name>
    <name type="common">Staghorn coral</name>
    <dbReference type="NCBI Taxonomy" id="6130"/>
    <lineage>
        <taxon>Eukaryota</taxon>
        <taxon>Metazoa</taxon>
        <taxon>Cnidaria</taxon>
        <taxon>Anthozoa</taxon>
        <taxon>Hexacorallia</taxon>
        <taxon>Scleractinia</taxon>
        <taxon>Astrocoeniina</taxon>
        <taxon>Acroporidae</taxon>
        <taxon>Acropora</taxon>
    </lineage>
</organism>
<evidence type="ECO:0000313" key="15">
    <source>
        <dbReference type="Proteomes" id="UP001249851"/>
    </source>
</evidence>
<evidence type="ECO:0000256" key="10">
    <source>
        <dbReference type="ARBA" id="ARBA00023303"/>
    </source>
</evidence>
<evidence type="ECO:0000256" key="8">
    <source>
        <dbReference type="ARBA" id="ARBA00023065"/>
    </source>
</evidence>
<dbReference type="InterPro" id="IPR003929">
    <property type="entry name" value="K_chnl_BK_asu"/>
</dbReference>
<keyword evidence="15" id="KW-1185">Reference proteome</keyword>
<reference evidence="14" key="1">
    <citation type="journal article" date="2023" name="G3 (Bethesda)">
        <title>Whole genome assembly and annotation of the endangered Caribbean coral Acropora cervicornis.</title>
        <authorList>
            <person name="Selwyn J.D."/>
            <person name="Vollmer S.V."/>
        </authorList>
    </citation>
    <scope>NUCLEOTIDE SEQUENCE</scope>
    <source>
        <strain evidence="14">K2</strain>
    </source>
</reference>
<dbReference type="FunFam" id="3.40.50.720:FF:000011">
    <property type="entry name" value="Potassium channel subfamily T member 1"/>
    <property type="match status" value="1"/>
</dbReference>
<dbReference type="SUPFAM" id="SSF81324">
    <property type="entry name" value="Voltage-gated potassium channels"/>
    <property type="match status" value="1"/>
</dbReference>
<dbReference type="InterPro" id="IPR003148">
    <property type="entry name" value="RCK_N"/>
</dbReference>
<dbReference type="EMBL" id="JARQWQ010000062">
    <property type="protein sequence ID" value="KAK2555540.1"/>
    <property type="molecule type" value="Genomic_DNA"/>
</dbReference>
<keyword evidence="2" id="KW-0813">Transport</keyword>
<dbReference type="AlphaFoldDB" id="A0AAD9Q6C7"/>
<proteinExistence type="predicted"/>